<dbReference type="InParanoid" id="A0A151GFG2"/>
<evidence type="ECO:0000313" key="3">
    <source>
        <dbReference type="Proteomes" id="UP000076580"/>
    </source>
</evidence>
<organism evidence="2 3">
    <name type="scientific">Drechmeria coniospora</name>
    <name type="common">Nematophagous fungus</name>
    <name type="synonym">Meria coniospora</name>
    <dbReference type="NCBI Taxonomy" id="98403"/>
    <lineage>
        <taxon>Eukaryota</taxon>
        <taxon>Fungi</taxon>
        <taxon>Dikarya</taxon>
        <taxon>Ascomycota</taxon>
        <taxon>Pezizomycotina</taxon>
        <taxon>Sordariomycetes</taxon>
        <taxon>Hypocreomycetidae</taxon>
        <taxon>Hypocreales</taxon>
        <taxon>Ophiocordycipitaceae</taxon>
        <taxon>Drechmeria</taxon>
    </lineage>
</organism>
<protein>
    <submittedName>
        <fullName evidence="2">Uncharacterized protein</fullName>
    </submittedName>
</protein>
<feature type="region of interest" description="Disordered" evidence="1">
    <location>
        <begin position="1"/>
        <end position="29"/>
    </location>
</feature>
<feature type="region of interest" description="Disordered" evidence="1">
    <location>
        <begin position="224"/>
        <end position="258"/>
    </location>
</feature>
<gene>
    <name evidence="2" type="ORF">DCS_07792</name>
</gene>
<evidence type="ECO:0000256" key="1">
    <source>
        <dbReference type="SAM" id="MobiDB-lite"/>
    </source>
</evidence>
<accession>A0A151GFG2</accession>
<dbReference type="Proteomes" id="UP000076580">
    <property type="component" value="Chromosome 03"/>
</dbReference>
<feature type="compositionally biased region" description="Polar residues" evidence="1">
    <location>
        <begin position="224"/>
        <end position="239"/>
    </location>
</feature>
<dbReference type="RefSeq" id="XP_040655180.1">
    <property type="nucleotide sequence ID" value="XM_040805076.1"/>
</dbReference>
<dbReference type="GeneID" id="63720435"/>
<name>A0A151GFG2_DRECN</name>
<reference evidence="2 3" key="1">
    <citation type="journal article" date="2016" name="Sci. Rep.">
        <title>Insights into Adaptations to a Near-Obligate Nematode Endoparasitic Lifestyle from the Finished Genome of Drechmeria coniospora.</title>
        <authorList>
            <person name="Zhang L."/>
            <person name="Zhou Z."/>
            <person name="Guo Q."/>
            <person name="Fokkens L."/>
            <person name="Miskei M."/>
            <person name="Pocsi I."/>
            <person name="Zhang W."/>
            <person name="Chen M."/>
            <person name="Wang L."/>
            <person name="Sun Y."/>
            <person name="Donzelli B.G."/>
            <person name="Gibson D.M."/>
            <person name="Nelson D.R."/>
            <person name="Luo J.G."/>
            <person name="Rep M."/>
            <person name="Liu H."/>
            <person name="Yang S."/>
            <person name="Wang J."/>
            <person name="Krasnoff S.B."/>
            <person name="Xu Y."/>
            <person name="Molnar I."/>
            <person name="Lin M."/>
        </authorList>
    </citation>
    <scope>NUCLEOTIDE SEQUENCE [LARGE SCALE GENOMIC DNA]</scope>
    <source>
        <strain evidence="2 3">ARSEF 6962</strain>
    </source>
</reference>
<sequence length="258" mass="27307">MVETVPLSVANPLKLDHGAQQNPDSGSESNLEYLMSSFTFEGAKPHDIQAGTLLDTFFSLVQREESLEKGPVGDDAESLAPIPKSAEDNPPGNKRNNQLRPEAASFTPNMAGISCDQKLATGTSQKSDQQALTLCPHGCGRSSTAEAPVDSIGPVALVDVGATSSTASRSTPASPAEHHDMANDDIFVPSFNPIRTGIVFPMAYTIVIPVHSVHQHLQPEAAATFNTHPTEEVSTLQSRPSRKESTPAVGLKGSIWAS</sequence>
<keyword evidence="3" id="KW-1185">Reference proteome</keyword>
<dbReference type="AlphaFoldDB" id="A0A151GFG2"/>
<evidence type="ECO:0000313" key="2">
    <source>
        <dbReference type="EMBL" id="KYK55828.1"/>
    </source>
</evidence>
<feature type="region of interest" description="Disordered" evidence="1">
    <location>
        <begin position="67"/>
        <end position="100"/>
    </location>
</feature>
<feature type="compositionally biased region" description="Polar residues" evidence="1">
    <location>
        <begin position="19"/>
        <end position="29"/>
    </location>
</feature>
<proteinExistence type="predicted"/>
<comment type="caution">
    <text evidence="2">The sequence shown here is derived from an EMBL/GenBank/DDBJ whole genome shotgun (WGS) entry which is preliminary data.</text>
</comment>
<dbReference type="EMBL" id="LAYC01000003">
    <property type="protein sequence ID" value="KYK55828.1"/>
    <property type="molecule type" value="Genomic_DNA"/>
</dbReference>